<accession>A0AAV7X359</accession>
<gene>
    <name evidence="2" type="ORF">NDU88_006247</name>
</gene>
<evidence type="ECO:0000256" key="1">
    <source>
        <dbReference type="SAM" id="MobiDB-lite"/>
    </source>
</evidence>
<sequence length="105" mass="11632">MALSILGLLLRLESRPLSSHLRKEGLRVCVLNVHRTEAGSRRVRACSSARGPLRPRGFRPGTARTPLGRQAAEAQGPLTPSSAKPREIPEMSDFHKRGRARKKCR</sequence>
<name>A0AAV7X359_PLEWA</name>
<organism evidence="2 3">
    <name type="scientific">Pleurodeles waltl</name>
    <name type="common">Iberian ribbed newt</name>
    <dbReference type="NCBI Taxonomy" id="8319"/>
    <lineage>
        <taxon>Eukaryota</taxon>
        <taxon>Metazoa</taxon>
        <taxon>Chordata</taxon>
        <taxon>Craniata</taxon>
        <taxon>Vertebrata</taxon>
        <taxon>Euteleostomi</taxon>
        <taxon>Amphibia</taxon>
        <taxon>Batrachia</taxon>
        <taxon>Caudata</taxon>
        <taxon>Salamandroidea</taxon>
        <taxon>Salamandridae</taxon>
        <taxon>Pleurodelinae</taxon>
        <taxon>Pleurodeles</taxon>
    </lineage>
</organism>
<feature type="compositionally biased region" description="Basic residues" evidence="1">
    <location>
        <begin position="96"/>
        <end position="105"/>
    </location>
</feature>
<dbReference type="Proteomes" id="UP001066276">
    <property type="component" value="Chromosome 1_1"/>
</dbReference>
<feature type="region of interest" description="Disordered" evidence="1">
    <location>
        <begin position="43"/>
        <end position="105"/>
    </location>
</feature>
<dbReference type="EMBL" id="JANPWB010000001">
    <property type="protein sequence ID" value="KAJ1218670.1"/>
    <property type="molecule type" value="Genomic_DNA"/>
</dbReference>
<feature type="compositionally biased region" description="Low complexity" evidence="1">
    <location>
        <begin position="50"/>
        <end position="61"/>
    </location>
</feature>
<comment type="caution">
    <text evidence="2">The sequence shown here is derived from an EMBL/GenBank/DDBJ whole genome shotgun (WGS) entry which is preliminary data.</text>
</comment>
<evidence type="ECO:0000313" key="2">
    <source>
        <dbReference type="EMBL" id="KAJ1218670.1"/>
    </source>
</evidence>
<proteinExistence type="predicted"/>
<dbReference type="AlphaFoldDB" id="A0AAV7X359"/>
<reference evidence="2" key="1">
    <citation type="journal article" date="2022" name="bioRxiv">
        <title>Sequencing and chromosome-scale assembly of the giantPleurodeles waltlgenome.</title>
        <authorList>
            <person name="Brown T."/>
            <person name="Elewa A."/>
            <person name="Iarovenko S."/>
            <person name="Subramanian E."/>
            <person name="Araus A.J."/>
            <person name="Petzold A."/>
            <person name="Susuki M."/>
            <person name="Suzuki K.-i.T."/>
            <person name="Hayashi T."/>
            <person name="Toyoda A."/>
            <person name="Oliveira C."/>
            <person name="Osipova E."/>
            <person name="Leigh N.D."/>
            <person name="Simon A."/>
            <person name="Yun M.H."/>
        </authorList>
    </citation>
    <scope>NUCLEOTIDE SEQUENCE</scope>
    <source>
        <strain evidence="2">20211129_DDA</strain>
        <tissue evidence="2">Liver</tissue>
    </source>
</reference>
<protein>
    <submittedName>
        <fullName evidence="2">Uncharacterized protein</fullName>
    </submittedName>
</protein>
<evidence type="ECO:0000313" key="3">
    <source>
        <dbReference type="Proteomes" id="UP001066276"/>
    </source>
</evidence>
<keyword evidence="3" id="KW-1185">Reference proteome</keyword>
<feature type="compositionally biased region" description="Basic and acidic residues" evidence="1">
    <location>
        <begin position="84"/>
        <end position="95"/>
    </location>
</feature>